<dbReference type="EMBL" id="OZ018776">
    <property type="protein sequence ID" value="CAK9121401.1"/>
    <property type="molecule type" value="Genomic_DNA"/>
</dbReference>
<evidence type="ECO:0000313" key="2">
    <source>
        <dbReference type="Proteomes" id="UP001642485"/>
    </source>
</evidence>
<sequence>MSSRGLTTGSKQQLIILIILVLLTEFRDQVGLVAWIDVIPSSALLCGSVSSSELWKNCKF</sequence>
<gene>
    <name evidence="1" type="ORF">OB144RH_06395</name>
</gene>
<dbReference type="Proteomes" id="UP001642485">
    <property type="component" value="Chromosome"/>
</dbReference>
<accession>A0ABP0T5N3</accession>
<organism evidence="1 2">
    <name type="scientific">Rickettsia helvetica</name>
    <dbReference type="NCBI Taxonomy" id="35789"/>
    <lineage>
        <taxon>Bacteria</taxon>
        <taxon>Pseudomonadati</taxon>
        <taxon>Pseudomonadota</taxon>
        <taxon>Alphaproteobacteria</taxon>
        <taxon>Rickettsiales</taxon>
        <taxon>Rickettsiaceae</taxon>
        <taxon>Rickettsieae</taxon>
        <taxon>Rickettsia</taxon>
        <taxon>spotted fever group</taxon>
    </lineage>
</organism>
<evidence type="ECO:0000313" key="1">
    <source>
        <dbReference type="EMBL" id="CAK9121401.1"/>
    </source>
</evidence>
<protein>
    <submittedName>
        <fullName evidence="1">Uncharacterized protein</fullName>
    </submittedName>
</protein>
<keyword evidence="2" id="KW-1185">Reference proteome</keyword>
<reference evidence="1 2" key="1">
    <citation type="submission" date="2024-02" db="EMBL/GenBank/DDBJ databases">
        <authorList>
            <person name="Nijsse B."/>
            <person name="Sprong H."/>
        </authorList>
    </citation>
    <scope>NUCLEOTIDE SEQUENCE [LARGE SCALE GENOMIC DNA]</scope>
    <source>
        <strain evidence="1">OB144</strain>
    </source>
</reference>
<proteinExistence type="predicted"/>
<name>A0ABP0T5N3_RICHE</name>